<protein>
    <submittedName>
        <fullName evidence="1">Uncharacterized protein</fullName>
    </submittedName>
</protein>
<name>A0AA38J4D9_9CUCU</name>
<keyword evidence="2" id="KW-1185">Reference proteome</keyword>
<gene>
    <name evidence="1" type="ORF">Zmor_001037</name>
</gene>
<organism evidence="1 2">
    <name type="scientific">Zophobas morio</name>
    <dbReference type="NCBI Taxonomy" id="2755281"/>
    <lineage>
        <taxon>Eukaryota</taxon>
        <taxon>Metazoa</taxon>
        <taxon>Ecdysozoa</taxon>
        <taxon>Arthropoda</taxon>
        <taxon>Hexapoda</taxon>
        <taxon>Insecta</taxon>
        <taxon>Pterygota</taxon>
        <taxon>Neoptera</taxon>
        <taxon>Endopterygota</taxon>
        <taxon>Coleoptera</taxon>
        <taxon>Polyphaga</taxon>
        <taxon>Cucujiformia</taxon>
        <taxon>Tenebrionidae</taxon>
        <taxon>Zophobas</taxon>
    </lineage>
</organism>
<comment type="caution">
    <text evidence="1">The sequence shown here is derived from an EMBL/GenBank/DDBJ whole genome shotgun (WGS) entry which is preliminary data.</text>
</comment>
<dbReference type="AlphaFoldDB" id="A0AA38J4D9"/>
<sequence length="73" mass="8293">MNRNWRSSSEGYAVKAEYRLFIWDIYRPGFPRIYLVDGMCRVSRTKLQINLTPPRHLCLRPAGKPAGTAAPAG</sequence>
<proteinExistence type="predicted"/>
<evidence type="ECO:0000313" key="2">
    <source>
        <dbReference type="Proteomes" id="UP001168821"/>
    </source>
</evidence>
<accession>A0AA38J4D9</accession>
<dbReference type="EMBL" id="JALNTZ010000001">
    <property type="protein sequence ID" value="KAJ3665546.1"/>
    <property type="molecule type" value="Genomic_DNA"/>
</dbReference>
<evidence type="ECO:0000313" key="1">
    <source>
        <dbReference type="EMBL" id="KAJ3665546.1"/>
    </source>
</evidence>
<reference evidence="1" key="1">
    <citation type="journal article" date="2023" name="G3 (Bethesda)">
        <title>Whole genome assemblies of Zophobas morio and Tenebrio molitor.</title>
        <authorList>
            <person name="Kaur S."/>
            <person name="Stinson S.A."/>
            <person name="diCenzo G.C."/>
        </authorList>
    </citation>
    <scope>NUCLEOTIDE SEQUENCE</scope>
    <source>
        <strain evidence="1">QUZm001</strain>
    </source>
</reference>
<dbReference type="Proteomes" id="UP001168821">
    <property type="component" value="Unassembled WGS sequence"/>
</dbReference>